<dbReference type="GO" id="GO:0016779">
    <property type="term" value="F:nucleotidyltransferase activity"/>
    <property type="evidence" value="ECO:0007669"/>
    <property type="project" value="UniProtKB-KW"/>
</dbReference>
<sequence>MNRYEKQMSFSPIGKAGQDRLGQAHVLLIGVGALGSVSAETLVRAGVKTVTIVDRDYVELSNLHRQQLYCEADVEQVLPKAIAAKRRLEEINSDARIEAHVIDATARNLEPLLSDVDILIDGTDNFDIRFIMNDLSVKHNIPWVFGACAGSYGMTKFFQPNEDPCLMCVMKFIPGEAMTCDSHGVIAPVIQQTSLMQTVHVLKWLTGKSDVIDRSISIYDIWEGNYQKFSMKKMKKESCKTCGSERTFPYLQSLQQNDIAVLCGRDTIQIRMKDRSFDLSHLEMKLAAYGKTKKNSFLLSFTEYESGKRMAIFKDGRVLVHGTKDVEEAKVFYHEMME</sequence>
<organism evidence="2 3">
    <name type="scientific">Geomicrobium sediminis</name>
    <dbReference type="NCBI Taxonomy" id="1347788"/>
    <lineage>
        <taxon>Bacteria</taxon>
        <taxon>Bacillati</taxon>
        <taxon>Bacillota</taxon>
        <taxon>Bacilli</taxon>
        <taxon>Bacillales</taxon>
        <taxon>Geomicrobium</taxon>
    </lineage>
</organism>
<comment type="caution">
    <text evidence="2">The sequence shown here is derived from an EMBL/GenBank/DDBJ whole genome shotgun (WGS) entry which is preliminary data.</text>
</comment>
<protein>
    <submittedName>
        <fullName evidence="2">Adenylyltransferase/sulfurtransferase</fullName>
    </submittedName>
</protein>
<dbReference type="PANTHER" id="PTHR10953">
    <property type="entry name" value="UBIQUITIN-ACTIVATING ENZYME E1"/>
    <property type="match status" value="1"/>
</dbReference>
<name>A0ABS2PA92_9BACL</name>
<dbReference type="Proteomes" id="UP000741863">
    <property type="component" value="Unassembled WGS sequence"/>
</dbReference>
<accession>A0ABS2PA92</accession>
<proteinExistence type="predicted"/>
<dbReference type="InterPro" id="IPR035985">
    <property type="entry name" value="Ubiquitin-activating_enz"/>
</dbReference>
<keyword evidence="3" id="KW-1185">Reference proteome</keyword>
<evidence type="ECO:0000313" key="3">
    <source>
        <dbReference type="Proteomes" id="UP000741863"/>
    </source>
</evidence>
<evidence type="ECO:0000259" key="1">
    <source>
        <dbReference type="Pfam" id="PF00899"/>
    </source>
</evidence>
<dbReference type="InterPro" id="IPR000594">
    <property type="entry name" value="ThiF_NAD_FAD-bd"/>
</dbReference>
<evidence type="ECO:0000313" key="2">
    <source>
        <dbReference type="EMBL" id="MBM7631911.1"/>
    </source>
</evidence>
<feature type="domain" description="THIF-type NAD/FAD binding fold" evidence="1">
    <location>
        <begin position="4"/>
        <end position="240"/>
    </location>
</feature>
<keyword evidence="2" id="KW-0548">Nucleotidyltransferase</keyword>
<dbReference type="SUPFAM" id="SSF69572">
    <property type="entry name" value="Activating enzymes of the ubiquitin-like proteins"/>
    <property type="match status" value="1"/>
</dbReference>
<dbReference type="CDD" id="cd00757">
    <property type="entry name" value="ThiF_MoeB_HesA_family"/>
    <property type="match status" value="1"/>
</dbReference>
<dbReference type="RefSeq" id="WP_338028751.1">
    <property type="nucleotide sequence ID" value="NZ_JAFBEC010000002.1"/>
</dbReference>
<keyword evidence="2" id="KW-0808">Transferase</keyword>
<gene>
    <name evidence="2" type="ORF">JOD17_001003</name>
</gene>
<dbReference type="Gene3D" id="3.40.50.720">
    <property type="entry name" value="NAD(P)-binding Rossmann-like Domain"/>
    <property type="match status" value="1"/>
</dbReference>
<dbReference type="Pfam" id="PF00899">
    <property type="entry name" value="ThiF"/>
    <property type="match status" value="1"/>
</dbReference>
<dbReference type="InterPro" id="IPR045886">
    <property type="entry name" value="ThiF/MoeB/HesA"/>
</dbReference>
<dbReference type="EMBL" id="JAFBEC010000002">
    <property type="protein sequence ID" value="MBM7631911.1"/>
    <property type="molecule type" value="Genomic_DNA"/>
</dbReference>
<reference evidence="2 3" key="1">
    <citation type="submission" date="2021-01" db="EMBL/GenBank/DDBJ databases">
        <title>Genomic Encyclopedia of Type Strains, Phase IV (KMG-IV): sequencing the most valuable type-strain genomes for metagenomic binning, comparative biology and taxonomic classification.</title>
        <authorList>
            <person name="Goeker M."/>
        </authorList>
    </citation>
    <scope>NUCLEOTIDE SEQUENCE [LARGE SCALE GENOMIC DNA]</scope>
    <source>
        <strain evidence="2 3">DSM 25540</strain>
    </source>
</reference>
<dbReference type="PANTHER" id="PTHR10953:SF102">
    <property type="entry name" value="ADENYLYLTRANSFERASE AND SULFURTRANSFERASE MOCS3"/>
    <property type="match status" value="1"/>
</dbReference>